<gene>
    <name evidence="2" type="ORF">BBGANOMO_00020</name>
</gene>
<protein>
    <recommendedName>
        <fullName evidence="1">Uracil-DNA glycosylase-like domain-containing protein</fullName>
    </recommendedName>
</protein>
<dbReference type="InterPro" id="IPR005122">
    <property type="entry name" value="Uracil-DNA_glycosylase-like"/>
</dbReference>
<sequence>MPDSGMNWTEIQERIKRCEKCKEEGIYEVRCPDDRIPTSEPRHVKLLFVSEAPPLNTRYYFYHETSNDRLRNSLFGLLQCDMDYEISTINDFIAAGFYLLPTVKCPSARNGQNAAPTKSVIKLCGEHHLKREIEYIKPEGVCLLGRTALQGFLILHNLWDVQTHDPREVGKTLSEAAGKVLEVKISDKSTKFMISYWPTKRHRRFHEISEHIRRLIDKIDF</sequence>
<dbReference type="EMBL" id="MT631456">
    <property type="protein sequence ID" value="QNO50946.1"/>
    <property type="molecule type" value="Genomic_DNA"/>
</dbReference>
<dbReference type="Gene3D" id="3.40.470.10">
    <property type="entry name" value="Uracil-DNA glycosylase-like domain"/>
    <property type="match status" value="1"/>
</dbReference>
<accession>A0A7G9YSG2</accession>
<organism evidence="2">
    <name type="scientific">Candidatus Methanophagaceae archaeon ANME-1 ERB6</name>
    <dbReference type="NCBI Taxonomy" id="2759912"/>
    <lineage>
        <taxon>Archaea</taxon>
        <taxon>Methanobacteriati</taxon>
        <taxon>Methanobacteriota</taxon>
        <taxon>Stenosarchaea group</taxon>
        <taxon>Methanomicrobia</taxon>
        <taxon>Candidatus Methanophagales</taxon>
        <taxon>Candidatus Methanophagaceae</taxon>
    </lineage>
</organism>
<dbReference type="SUPFAM" id="SSF52141">
    <property type="entry name" value="Uracil-DNA glycosylase-like"/>
    <property type="match status" value="1"/>
</dbReference>
<proteinExistence type="predicted"/>
<feature type="domain" description="Uracil-DNA glycosylase-like" evidence="1">
    <location>
        <begin position="41"/>
        <end position="199"/>
    </location>
</feature>
<dbReference type="AlphaFoldDB" id="A0A7G9YSG2"/>
<reference evidence="2" key="1">
    <citation type="submission" date="2020-06" db="EMBL/GenBank/DDBJ databases">
        <title>Unique genomic features of the anaerobic methanotrophic archaea.</title>
        <authorList>
            <person name="Chadwick G.L."/>
            <person name="Skennerton C.T."/>
            <person name="Laso-Perez R."/>
            <person name="Leu A.O."/>
            <person name="Speth D.R."/>
            <person name="Yu H."/>
            <person name="Morgan-Lang C."/>
            <person name="Hatzenpichler R."/>
            <person name="Goudeau D."/>
            <person name="Malmstrom R."/>
            <person name="Brazelton W.J."/>
            <person name="Woyke T."/>
            <person name="Hallam S.J."/>
            <person name="Tyson G.W."/>
            <person name="Wegener G."/>
            <person name="Boetius A."/>
            <person name="Orphan V."/>
        </authorList>
    </citation>
    <scope>NUCLEOTIDE SEQUENCE</scope>
</reference>
<dbReference type="Pfam" id="PF03167">
    <property type="entry name" value="UDG"/>
    <property type="match status" value="1"/>
</dbReference>
<name>A0A7G9YSG2_9EURY</name>
<dbReference type="InterPro" id="IPR036895">
    <property type="entry name" value="Uracil-DNA_glycosylase-like_sf"/>
</dbReference>
<evidence type="ECO:0000259" key="1">
    <source>
        <dbReference type="Pfam" id="PF03167"/>
    </source>
</evidence>
<evidence type="ECO:0000313" key="2">
    <source>
        <dbReference type="EMBL" id="QNO50946.1"/>
    </source>
</evidence>